<proteinExistence type="predicted"/>
<protein>
    <submittedName>
        <fullName evidence="2">Uncharacterized protein</fullName>
    </submittedName>
</protein>
<dbReference type="EMBL" id="LAXD01000001">
    <property type="protein sequence ID" value="KWX00745.1"/>
    <property type="molecule type" value="Genomic_DNA"/>
</dbReference>
<accession>A0A132MS82</accession>
<dbReference type="Proteomes" id="UP000070188">
    <property type="component" value="Unassembled WGS sequence"/>
</dbReference>
<dbReference type="EMBL" id="JYIJ01000012">
    <property type="protein sequence ID" value="KWX05287.1"/>
    <property type="molecule type" value="Genomic_DNA"/>
</dbReference>
<dbReference type="AlphaFoldDB" id="A0A132MS82"/>
<keyword evidence="4" id="KW-1185">Reference proteome</keyword>
<evidence type="ECO:0000313" key="3">
    <source>
        <dbReference type="EMBL" id="KWX05287.1"/>
    </source>
</evidence>
<organism evidence="2 4">
    <name type="scientific">Carbonactinospora thermoautotrophica</name>
    <dbReference type="NCBI Taxonomy" id="1469144"/>
    <lineage>
        <taxon>Bacteria</taxon>
        <taxon>Bacillati</taxon>
        <taxon>Actinomycetota</taxon>
        <taxon>Actinomycetes</taxon>
        <taxon>Kitasatosporales</taxon>
        <taxon>Carbonactinosporaceae</taxon>
        <taxon>Carbonactinospora</taxon>
    </lineage>
</organism>
<evidence type="ECO:0000313" key="2">
    <source>
        <dbReference type="EMBL" id="KWX00745.1"/>
    </source>
</evidence>
<gene>
    <name evidence="2" type="ORF">LI90_1768</name>
    <name evidence="3" type="ORF">TH66_03335</name>
</gene>
<evidence type="ECO:0000313" key="5">
    <source>
        <dbReference type="Proteomes" id="UP000070659"/>
    </source>
</evidence>
<comment type="caution">
    <text evidence="2">The sequence shown here is derived from an EMBL/GenBank/DDBJ whole genome shotgun (WGS) entry which is preliminary data.</text>
</comment>
<evidence type="ECO:0000256" key="1">
    <source>
        <dbReference type="SAM" id="MobiDB-lite"/>
    </source>
</evidence>
<sequence length="85" mass="8534">MICVLTHAPESGVPPLEAAPRTRVEATGSPGAERLREVTGTARLRAPIAIGGGLLKESVPSIAAEIVATRPSSGTGQPVAVPTPS</sequence>
<feature type="region of interest" description="Disordered" evidence="1">
    <location>
        <begin position="11"/>
        <end position="30"/>
    </location>
</feature>
<evidence type="ECO:0000313" key="4">
    <source>
        <dbReference type="Proteomes" id="UP000070188"/>
    </source>
</evidence>
<reference evidence="4" key="2">
    <citation type="submission" date="2015-04" db="EMBL/GenBank/DDBJ databases">
        <title>Physiological reanalysis, assessment of diazotrophy, and genome sequences of multiple isolates of Streptomyces thermoautotrophicus.</title>
        <authorList>
            <person name="MacKellar D.C."/>
            <person name="Lieber L."/>
            <person name="Norman J."/>
            <person name="Bolger A."/>
            <person name="Tobin C."/>
            <person name="Murray J.W."/>
            <person name="Chang R."/>
            <person name="Ford T."/>
            <person name="Nguyen P.Q."/>
            <person name="Woodward J."/>
            <person name="Permingeat H."/>
            <person name="Joshi N.S."/>
            <person name="Silver P.A."/>
            <person name="Usadel B."/>
            <person name="Rutherford A.W."/>
            <person name="Friesen M."/>
            <person name="Prell J."/>
        </authorList>
    </citation>
    <scope>NUCLEOTIDE SEQUENCE [LARGE SCALE GENOMIC DNA]</scope>
    <source>
        <strain evidence="4">H1</strain>
    </source>
</reference>
<name>A0A132MS82_9ACTN</name>
<dbReference type="STRING" id="1469144.LI90_1768"/>
<reference evidence="3 5" key="1">
    <citation type="submission" date="2015-02" db="EMBL/GenBank/DDBJ databases">
        <title>Physiological reanalysis, assessment of diazotrophy, and genome sequences of multiple isolates of Streptomyces thermoautotrophicus.</title>
        <authorList>
            <person name="MacKellar D.C."/>
            <person name="Lieber L."/>
            <person name="Norman J."/>
            <person name="Bolger A."/>
            <person name="Tobin C."/>
            <person name="Murray J.W."/>
            <person name="Prell J."/>
        </authorList>
    </citation>
    <scope>NUCLEOTIDE SEQUENCE [LARGE SCALE GENOMIC DNA]</scope>
    <source>
        <strain evidence="3 5">UBT1</strain>
    </source>
</reference>
<dbReference type="PATRIC" id="fig|1469144.10.peg.1915"/>
<reference evidence="2" key="3">
    <citation type="submission" date="2015-04" db="EMBL/GenBank/DDBJ databases">
        <title>Physiological reanalysis, assessment of diazotrophy, and genome sequences of multiple isolates of Streptomyces thermoautotrophicus.</title>
        <authorList>
            <person name="MacKellar D.C."/>
            <person name="Lieber L."/>
            <person name="Norman J."/>
            <person name="Bolger A."/>
            <person name="Tobin C."/>
            <person name="Murray J.W."/>
            <person name="Woodward J."/>
            <person name="Friesen M."/>
            <person name="Prell J."/>
        </authorList>
    </citation>
    <scope>NUCLEOTIDE SEQUENCE [LARGE SCALE GENOMIC DNA]</scope>
    <source>
        <strain evidence="2">H1</strain>
    </source>
</reference>
<dbReference type="Proteomes" id="UP000070659">
    <property type="component" value="Unassembled WGS sequence"/>
</dbReference>